<gene>
    <name evidence="2" type="ORF">CEUSTIGMA_g1112.t1</name>
</gene>
<feature type="compositionally biased region" description="Low complexity" evidence="1">
    <location>
        <begin position="510"/>
        <end position="522"/>
    </location>
</feature>
<sequence length="963" mass="100098">MFNHMSPTQSDDGVRNGFFRGSGDSDTAGSTDAASTYSVYENPQGAPSVASAFNTPFGGSPNSVNTFLSDPIISQYLKPTLGRRRDSSGNISASMHAAPQAASSKRRHGIASPAGSYSECASPPSEFDTSSFPMLGGPTMISQPYQPRPRYPDPANSVAQTISRGSSPPAPNPTSLTVTSETDAFKLAGMLTYLLSQTSSSGCALRMIADPAASPQQQVLQLAAAAMVAMTAAEVTHRSIRSSSSNGSDVALVPFLSQDGVVGVVLMLVSLPAAIWQAAGLALPVEPQDNPLSKGVEISGNLAGSSGQQVVDLLYEAQETLLTLQAAAVARINLAASGQDLLLLLLLLPVHSGGSSAGRHDSDTTASSALLVGGTQLHHVKLVPASHVLSSGQMQQMSSLVRQQASLSPREGLAGPISSMHQQQQQQQLKESMDRQAAAAIAAATAAASAVLAQDSGAFSQGGQAGVSAAAAAAAAAAATAIVSASPPGSVHGGSSISGDHQLSGHLSHPPSQSQNRASSSNRKADYVIVTEDTAIKNAAGAIAKVLGRVSAQGLPCPVYTVRRSEGVTGVVSVAVKAIAVARGYVANEGNAFQVAFQPFIRHQNSMATEGRMFDRRSASAYLPEHESNTVHQAPTLTKSHDNLYMDPGDLAITDERSQLAFDVFKVPACLLPNVPDNTSLPVKVTAHSRANVVSNIITKLVAERGSVVLITAGGRAMHVAMMAVVAARARLCAGHRSTPDLLLLPRFVTVDTTHTLGWESVFLRFVIMRAPPSLLGAEPPKQLPLNFSTLDALEQQQQQQHMFMMSMMASASGAGGSPPASFSPAVGQHFSAMHNKGTSSATTGVSEPACFGAVMGAGSSGISRVNHYSAAAEAAGSQHQLVTGGHMQDSSNSAAFHHHHHSNFRDNASAAAQVLQQQAKAEMIQQQPSLELPVLHDEGRMAALHLHQHYQMLAALGQHTSR</sequence>
<name>A0A250WS99_9CHLO</name>
<dbReference type="PANTHER" id="PTHR35331">
    <property type="entry name" value="STAGE V SPORULATION PROTEIN S"/>
    <property type="match status" value="1"/>
</dbReference>
<dbReference type="InterPro" id="IPR007347">
    <property type="entry name" value="SpoVS"/>
</dbReference>
<dbReference type="OrthoDB" id="541507at2759"/>
<feature type="compositionally biased region" description="Polar residues" evidence="1">
    <location>
        <begin position="1"/>
        <end position="11"/>
    </location>
</feature>
<feature type="region of interest" description="Disordered" evidence="1">
    <location>
        <begin position="488"/>
        <end position="524"/>
    </location>
</feature>
<feature type="region of interest" description="Disordered" evidence="1">
    <location>
        <begin position="79"/>
        <end position="177"/>
    </location>
</feature>
<feature type="compositionally biased region" description="Polar residues" evidence="1">
    <location>
        <begin position="157"/>
        <end position="166"/>
    </location>
</feature>
<accession>A0A250WS99</accession>
<evidence type="ECO:0000313" key="2">
    <source>
        <dbReference type="EMBL" id="GAX73661.1"/>
    </source>
</evidence>
<reference evidence="2 3" key="1">
    <citation type="submission" date="2017-08" db="EMBL/GenBank/DDBJ databases">
        <title>Acidophilic green algal genome provides insights into adaptation to an acidic environment.</title>
        <authorList>
            <person name="Hirooka S."/>
            <person name="Hirose Y."/>
            <person name="Kanesaki Y."/>
            <person name="Higuchi S."/>
            <person name="Fujiwara T."/>
            <person name="Onuma R."/>
            <person name="Era A."/>
            <person name="Ohbayashi R."/>
            <person name="Uzuka A."/>
            <person name="Nozaki H."/>
            <person name="Yoshikawa H."/>
            <person name="Miyagishima S.Y."/>
        </authorList>
    </citation>
    <scope>NUCLEOTIDE SEQUENCE [LARGE SCALE GENOMIC DNA]</scope>
    <source>
        <strain evidence="2 3">NIES-2499</strain>
    </source>
</reference>
<dbReference type="Proteomes" id="UP000232323">
    <property type="component" value="Unassembled WGS sequence"/>
</dbReference>
<dbReference type="Gene3D" id="3.30.110.20">
    <property type="entry name" value="Alba-like domain"/>
    <property type="match status" value="2"/>
</dbReference>
<evidence type="ECO:0000256" key="1">
    <source>
        <dbReference type="SAM" id="MobiDB-lite"/>
    </source>
</evidence>
<evidence type="ECO:0000313" key="3">
    <source>
        <dbReference type="Proteomes" id="UP000232323"/>
    </source>
</evidence>
<proteinExistence type="predicted"/>
<dbReference type="PANTHER" id="PTHR35331:SF1">
    <property type="entry name" value="STAGE V SPORULATION PROTEIN S"/>
    <property type="match status" value="1"/>
</dbReference>
<keyword evidence="3" id="KW-1185">Reference proteome</keyword>
<feature type="region of interest" description="Disordered" evidence="1">
    <location>
        <begin position="1"/>
        <end position="39"/>
    </location>
</feature>
<organism evidence="2 3">
    <name type="scientific">Chlamydomonas eustigma</name>
    <dbReference type="NCBI Taxonomy" id="1157962"/>
    <lineage>
        <taxon>Eukaryota</taxon>
        <taxon>Viridiplantae</taxon>
        <taxon>Chlorophyta</taxon>
        <taxon>core chlorophytes</taxon>
        <taxon>Chlorophyceae</taxon>
        <taxon>CS clade</taxon>
        <taxon>Chlamydomonadales</taxon>
        <taxon>Chlamydomonadaceae</taxon>
        <taxon>Chlamydomonas</taxon>
    </lineage>
</organism>
<dbReference type="GO" id="GO:0003676">
    <property type="term" value="F:nucleic acid binding"/>
    <property type="evidence" value="ECO:0007669"/>
    <property type="project" value="InterPro"/>
</dbReference>
<protein>
    <submittedName>
        <fullName evidence="2">Uncharacterized protein</fullName>
    </submittedName>
</protein>
<comment type="caution">
    <text evidence="2">The sequence shown here is derived from an EMBL/GenBank/DDBJ whole genome shotgun (WGS) entry which is preliminary data.</text>
</comment>
<dbReference type="EMBL" id="BEGY01000004">
    <property type="protein sequence ID" value="GAX73661.1"/>
    <property type="molecule type" value="Genomic_DNA"/>
</dbReference>
<dbReference type="InterPro" id="IPR036882">
    <property type="entry name" value="Alba-like_dom_sf"/>
</dbReference>
<feature type="compositionally biased region" description="Polar residues" evidence="1">
    <location>
        <begin position="24"/>
        <end position="39"/>
    </location>
</feature>
<dbReference type="AlphaFoldDB" id="A0A250WS99"/>